<feature type="domain" description="2EXR" evidence="1">
    <location>
        <begin position="5"/>
        <end position="106"/>
    </location>
</feature>
<gene>
    <name evidence="2" type="ORF">BDU57DRAFT_552342</name>
</gene>
<keyword evidence="3" id="KW-1185">Reference proteome</keyword>
<name>A0A6A5Q894_AMPQU</name>
<accession>A0A6A5Q894</accession>
<proteinExistence type="predicted"/>
<dbReference type="AlphaFoldDB" id="A0A6A5Q894"/>
<dbReference type="PANTHER" id="PTHR35910">
    <property type="entry name" value="2EXR DOMAIN-CONTAINING PROTEIN"/>
    <property type="match status" value="1"/>
</dbReference>
<protein>
    <recommendedName>
        <fullName evidence="1">2EXR domain-containing protein</fullName>
    </recommendedName>
</protein>
<sequence>MALASLPKEIRLEIWSLAYFAQPPRLVALRTKSHERHYDNNFCPRYSPSPAPTVVNVCKEARAEAHYQARKAGHMVQLRHGPLTVAAPEEAQFTEEFYFRFETDILYLPLEDINVKHFDDSPEVGFLRHFRAAVGCDPLQLRKIAVTKVIPSGYNDGSFSNVLRKFPHISHMFMMVPNGMWEDRQQKALLVGAARRIVRMYDIDMGRDIRDVTSPSKIQVDFAALVKGELALVPRAMWKDWSEQTYDRIFIGHTP</sequence>
<dbReference type="Proteomes" id="UP000800096">
    <property type="component" value="Unassembled WGS sequence"/>
</dbReference>
<dbReference type="Pfam" id="PF20150">
    <property type="entry name" value="2EXR"/>
    <property type="match status" value="1"/>
</dbReference>
<dbReference type="EMBL" id="ML979146">
    <property type="protein sequence ID" value="KAF1911110.1"/>
    <property type="molecule type" value="Genomic_DNA"/>
</dbReference>
<reference evidence="2" key="1">
    <citation type="journal article" date="2020" name="Stud. Mycol.">
        <title>101 Dothideomycetes genomes: a test case for predicting lifestyles and emergence of pathogens.</title>
        <authorList>
            <person name="Haridas S."/>
            <person name="Albert R."/>
            <person name="Binder M."/>
            <person name="Bloem J."/>
            <person name="Labutti K."/>
            <person name="Salamov A."/>
            <person name="Andreopoulos B."/>
            <person name="Baker S."/>
            <person name="Barry K."/>
            <person name="Bills G."/>
            <person name="Bluhm B."/>
            <person name="Cannon C."/>
            <person name="Castanera R."/>
            <person name="Culley D."/>
            <person name="Daum C."/>
            <person name="Ezra D."/>
            <person name="Gonzalez J."/>
            <person name="Henrissat B."/>
            <person name="Kuo A."/>
            <person name="Liang C."/>
            <person name="Lipzen A."/>
            <person name="Lutzoni F."/>
            <person name="Magnuson J."/>
            <person name="Mondo S."/>
            <person name="Nolan M."/>
            <person name="Ohm R."/>
            <person name="Pangilinan J."/>
            <person name="Park H.-J."/>
            <person name="Ramirez L."/>
            <person name="Alfaro M."/>
            <person name="Sun H."/>
            <person name="Tritt A."/>
            <person name="Yoshinaga Y."/>
            <person name="Zwiers L.-H."/>
            <person name="Turgeon B."/>
            <person name="Goodwin S."/>
            <person name="Spatafora J."/>
            <person name="Crous P."/>
            <person name="Grigoriev I."/>
        </authorList>
    </citation>
    <scope>NUCLEOTIDE SEQUENCE</scope>
    <source>
        <strain evidence="2">HMLAC05119</strain>
    </source>
</reference>
<evidence type="ECO:0000259" key="1">
    <source>
        <dbReference type="Pfam" id="PF20150"/>
    </source>
</evidence>
<dbReference type="InterPro" id="IPR045518">
    <property type="entry name" value="2EXR"/>
</dbReference>
<dbReference type="PANTHER" id="PTHR35910:SF6">
    <property type="entry name" value="2EXR DOMAIN-CONTAINING PROTEIN"/>
    <property type="match status" value="1"/>
</dbReference>
<dbReference type="OrthoDB" id="3513892at2759"/>
<evidence type="ECO:0000313" key="2">
    <source>
        <dbReference type="EMBL" id="KAF1911110.1"/>
    </source>
</evidence>
<organism evidence="2 3">
    <name type="scientific">Ampelomyces quisqualis</name>
    <name type="common">Powdery mildew agent</name>
    <dbReference type="NCBI Taxonomy" id="50730"/>
    <lineage>
        <taxon>Eukaryota</taxon>
        <taxon>Fungi</taxon>
        <taxon>Dikarya</taxon>
        <taxon>Ascomycota</taxon>
        <taxon>Pezizomycotina</taxon>
        <taxon>Dothideomycetes</taxon>
        <taxon>Pleosporomycetidae</taxon>
        <taxon>Pleosporales</taxon>
        <taxon>Pleosporineae</taxon>
        <taxon>Phaeosphaeriaceae</taxon>
        <taxon>Ampelomyces</taxon>
    </lineage>
</organism>
<evidence type="ECO:0000313" key="3">
    <source>
        <dbReference type="Proteomes" id="UP000800096"/>
    </source>
</evidence>